<sequence length="190" mass="23054">MNEIRRKYINELKNLSDKWYANKYNKNTHEQILEKYNENLHLLYGTDWKYSLYLVNELPYKYLPEYYIKSVNKICEKIIHKLRDIAFKRVKNIGNGISKDNDLQLTNLYCIYAKELFKISHDNQLDEDSIIIPFEYWMPSDDEMPSFFTDELIDKNIYLFDRQNQITVEGSRKIRTIGYDQIEGTNEDWY</sequence>
<name>A0A3B0X3U6_9ZZZZ</name>
<gene>
    <name evidence="1" type="ORF">MNBD_GAMMA07-794</name>
</gene>
<protein>
    <submittedName>
        <fullName evidence="1">Uncharacterized protein</fullName>
    </submittedName>
</protein>
<proteinExistence type="predicted"/>
<evidence type="ECO:0000313" key="1">
    <source>
        <dbReference type="EMBL" id="VAW57557.1"/>
    </source>
</evidence>
<organism evidence="1">
    <name type="scientific">hydrothermal vent metagenome</name>
    <dbReference type="NCBI Taxonomy" id="652676"/>
    <lineage>
        <taxon>unclassified sequences</taxon>
        <taxon>metagenomes</taxon>
        <taxon>ecological metagenomes</taxon>
    </lineage>
</organism>
<dbReference type="AlphaFoldDB" id="A0A3B0X3U6"/>
<accession>A0A3B0X3U6</accession>
<reference evidence="1" key="1">
    <citation type="submission" date="2018-06" db="EMBL/GenBank/DDBJ databases">
        <authorList>
            <person name="Zhirakovskaya E."/>
        </authorList>
    </citation>
    <scope>NUCLEOTIDE SEQUENCE</scope>
</reference>
<dbReference type="EMBL" id="UOFF01000418">
    <property type="protein sequence ID" value="VAW57557.1"/>
    <property type="molecule type" value="Genomic_DNA"/>
</dbReference>